<comment type="caution">
    <text evidence="4">The sequence shown here is derived from an EMBL/GenBank/DDBJ whole genome shotgun (WGS) entry which is preliminary data.</text>
</comment>
<accession>C0BX05</accession>
<organism evidence="4 5">
    <name type="scientific">[Clostridium] hylemonae DSM 15053</name>
    <dbReference type="NCBI Taxonomy" id="553973"/>
    <lineage>
        <taxon>Bacteria</taxon>
        <taxon>Bacillati</taxon>
        <taxon>Bacillota</taxon>
        <taxon>Clostridia</taxon>
        <taxon>Lachnospirales</taxon>
        <taxon>Lachnospiraceae</taxon>
    </lineage>
</organism>
<evidence type="ECO:0000256" key="2">
    <source>
        <dbReference type="SAM" id="SignalP"/>
    </source>
</evidence>
<protein>
    <recommendedName>
        <fullName evidence="3">Flavodoxin-like domain-containing protein</fullName>
    </recommendedName>
</protein>
<dbReference type="Gene3D" id="3.40.50.360">
    <property type="match status" value="1"/>
</dbReference>
<proteinExistence type="predicted"/>
<reference evidence="4" key="2">
    <citation type="submission" date="2013-06" db="EMBL/GenBank/DDBJ databases">
        <title>Draft genome sequence of Clostridium hylemonae (DSM 15053).</title>
        <authorList>
            <person name="Sudarsanam P."/>
            <person name="Ley R."/>
            <person name="Guruge J."/>
            <person name="Turnbaugh P.J."/>
            <person name="Mahowald M."/>
            <person name="Liep D."/>
            <person name="Gordon J."/>
        </authorList>
    </citation>
    <scope>NUCLEOTIDE SEQUENCE</scope>
    <source>
        <strain evidence="4">DSM 15053</strain>
    </source>
</reference>
<gene>
    <name evidence="4" type="ORF">CLOHYLEM_04339</name>
</gene>
<dbReference type="InterPro" id="IPR029039">
    <property type="entry name" value="Flavoprotein-like_sf"/>
</dbReference>
<dbReference type="InterPro" id="IPR001226">
    <property type="entry name" value="Flavodoxin_CS"/>
</dbReference>
<dbReference type="GO" id="GO:0010181">
    <property type="term" value="F:FMN binding"/>
    <property type="evidence" value="ECO:0007669"/>
    <property type="project" value="InterPro"/>
</dbReference>
<dbReference type="SUPFAM" id="SSF52218">
    <property type="entry name" value="Flavoproteins"/>
    <property type="match status" value="1"/>
</dbReference>
<reference evidence="4" key="1">
    <citation type="submission" date="2009-02" db="EMBL/GenBank/DDBJ databases">
        <authorList>
            <person name="Fulton L."/>
            <person name="Clifton S."/>
            <person name="Fulton B."/>
            <person name="Xu J."/>
            <person name="Minx P."/>
            <person name="Pepin K.H."/>
            <person name="Johnson M."/>
            <person name="Bhonagiri V."/>
            <person name="Nash W.E."/>
            <person name="Mardis E.R."/>
            <person name="Wilson R.K."/>
        </authorList>
    </citation>
    <scope>NUCLEOTIDE SEQUENCE [LARGE SCALE GENOMIC DNA]</scope>
    <source>
        <strain evidence="4">DSM 15053</strain>
    </source>
</reference>
<dbReference type="STRING" id="553973.CLOHYLEM_04339"/>
<feature type="signal peptide" evidence="2">
    <location>
        <begin position="1"/>
        <end position="21"/>
    </location>
</feature>
<feature type="compositionally biased region" description="Low complexity" evidence="1">
    <location>
        <begin position="53"/>
        <end position="71"/>
    </location>
</feature>
<dbReference type="Proteomes" id="UP000004893">
    <property type="component" value="Unassembled WGS sequence"/>
</dbReference>
<keyword evidence="2" id="KW-0732">Signal</keyword>
<evidence type="ECO:0000313" key="4">
    <source>
        <dbReference type="EMBL" id="EEG75603.1"/>
    </source>
</evidence>
<evidence type="ECO:0000256" key="1">
    <source>
        <dbReference type="SAM" id="MobiDB-lite"/>
    </source>
</evidence>
<dbReference type="GO" id="GO:0009055">
    <property type="term" value="F:electron transfer activity"/>
    <property type="evidence" value="ECO:0007669"/>
    <property type="project" value="InterPro"/>
</dbReference>
<keyword evidence="5" id="KW-1185">Reference proteome</keyword>
<dbReference type="PROSITE" id="PS51257">
    <property type="entry name" value="PROKAR_LIPOPROTEIN"/>
    <property type="match status" value="1"/>
</dbReference>
<feature type="domain" description="Flavodoxin-like" evidence="3">
    <location>
        <begin position="76"/>
        <end position="232"/>
    </location>
</feature>
<dbReference type="AlphaFoldDB" id="C0BX05"/>
<feature type="compositionally biased region" description="Low complexity" evidence="1">
    <location>
        <begin position="29"/>
        <end position="43"/>
    </location>
</feature>
<dbReference type="eggNOG" id="COG0716">
    <property type="taxonomic scope" value="Bacteria"/>
</dbReference>
<dbReference type="OrthoDB" id="9806505at2"/>
<dbReference type="Pfam" id="PF12682">
    <property type="entry name" value="Flavodoxin_4"/>
    <property type="match status" value="1"/>
</dbReference>
<dbReference type="PANTHER" id="PTHR39201:SF1">
    <property type="entry name" value="FLAVODOXIN-LIKE DOMAIN-CONTAINING PROTEIN"/>
    <property type="match status" value="1"/>
</dbReference>
<feature type="chain" id="PRO_5038943659" description="Flavodoxin-like domain-containing protein" evidence="2">
    <location>
        <begin position="22"/>
        <end position="232"/>
    </location>
</feature>
<evidence type="ECO:0000313" key="5">
    <source>
        <dbReference type="Proteomes" id="UP000004893"/>
    </source>
</evidence>
<dbReference type="GO" id="GO:0016651">
    <property type="term" value="F:oxidoreductase activity, acting on NAD(P)H"/>
    <property type="evidence" value="ECO:0007669"/>
    <property type="project" value="UniProtKB-ARBA"/>
</dbReference>
<dbReference type="EMBL" id="ABYI02000007">
    <property type="protein sequence ID" value="EEG75603.1"/>
    <property type="molecule type" value="Genomic_DNA"/>
</dbReference>
<dbReference type="PROSITE" id="PS50902">
    <property type="entry name" value="FLAVODOXIN_LIKE"/>
    <property type="match status" value="1"/>
</dbReference>
<sequence>MKKVFSILVVLTLLFSLAACSNSTTNEGSSSPTQQSSDQSSTPAEESNSQNDSSQPVEESNNPSNSSAPTETGSKSLVVYFSWSGNTENVAKSIQSQTDSDIFEIVPATPYSDDYDAVVDLAQEEQRNDARPAISGNIENFEQYDVVYVGFPNWWGDMPMILYTFFDTYDLSGKTVALFCTSGGSGLSGTVNEVKSLEPNATVTEGFHIGSGSSSNPDNAVSEWLNNIGLAK</sequence>
<dbReference type="InterPro" id="IPR008254">
    <property type="entry name" value="Flavodoxin/NO_synth"/>
</dbReference>
<dbReference type="RefSeq" id="WP_006441673.1">
    <property type="nucleotide sequence ID" value="NZ_CP036524.1"/>
</dbReference>
<feature type="region of interest" description="Disordered" evidence="1">
    <location>
        <begin position="22"/>
        <end position="72"/>
    </location>
</feature>
<dbReference type="HOGENOM" id="CLU_068890_0_2_9"/>
<evidence type="ECO:0000259" key="3">
    <source>
        <dbReference type="PROSITE" id="PS50902"/>
    </source>
</evidence>
<dbReference type="PANTHER" id="PTHR39201">
    <property type="entry name" value="EXPORTED PROTEIN-RELATED"/>
    <property type="match status" value="1"/>
</dbReference>
<name>C0BX05_9FIRM</name>
<dbReference type="PROSITE" id="PS00201">
    <property type="entry name" value="FLAVODOXIN"/>
    <property type="match status" value="1"/>
</dbReference>